<evidence type="ECO:0000313" key="4">
    <source>
        <dbReference type="EMBL" id="SET93154.1"/>
    </source>
</evidence>
<protein>
    <submittedName>
        <fullName evidence="4">Poly-gamma-glutamate synthesis protein (Capsule biosynthesis protein)</fullName>
    </submittedName>
</protein>
<dbReference type="InterPro" id="IPR029052">
    <property type="entry name" value="Metallo-depent_PP-like"/>
</dbReference>
<dbReference type="SUPFAM" id="SSF56300">
    <property type="entry name" value="Metallo-dependent phosphatases"/>
    <property type="match status" value="1"/>
</dbReference>
<dbReference type="RefSeq" id="WP_093136880.1">
    <property type="nucleotide sequence ID" value="NZ_FOHJ01000011.1"/>
</dbReference>
<gene>
    <name evidence="4" type="ORF">SAMN05421676_11155</name>
</gene>
<dbReference type="InterPro" id="IPR052169">
    <property type="entry name" value="CW_Biosynth-Accessory"/>
</dbReference>
<dbReference type="PANTHER" id="PTHR33393">
    <property type="entry name" value="POLYGLUTAMINE SYNTHESIS ACCESSORY PROTEIN RV0574C-RELATED"/>
    <property type="match status" value="1"/>
</dbReference>
<comment type="similarity">
    <text evidence="1">Belongs to the CapA family.</text>
</comment>
<dbReference type="CDD" id="cd07381">
    <property type="entry name" value="MPP_CapA"/>
    <property type="match status" value="1"/>
</dbReference>
<dbReference type="Proteomes" id="UP000199095">
    <property type="component" value="Unassembled WGS sequence"/>
</dbReference>
<sequence>MKRLWILGIGFVFIFVTLFIWCILVLKQEVSMKTYAFHSTQELDISPMSSPDAPLRLVPQDSIYITFAGDTMFDGSVRTAIQQHGYDYPFRYVRKEVGKVDYAILNLETAVTTEKEKDTVQLYNFKAAPQALAGIKNAGFDMVTLANNHAMDYKDDGFIDTLNYLKHYELNYFGAGMNKEKAYQAQKVKIKGRTIKFLGFSRFLPAVRWYEGEGPVIASAYQQDRVLNTIQRESKNTDYLFVYIHWGVEGNVRPEAWQREFARKMIDKGADGIIGSHPHVLQGFEYYQNKPIAYSLGNFLFPDYIQGKTAETGLLTLKIEGDVLTMKFSPYYIRSNQIHSISSKEEIRILQKLEKLSYQVTREGHYLFSSQPDS</sequence>
<dbReference type="SMART" id="SM00854">
    <property type="entry name" value="PGA_cap"/>
    <property type="match status" value="1"/>
</dbReference>
<dbReference type="InterPro" id="IPR019079">
    <property type="entry name" value="Capsule_synth_CapA"/>
</dbReference>
<keyword evidence="2" id="KW-0472">Membrane</keyword>
<reference evidence="5" key="1">
    <citation type="submission" date="2016-10" db="EMBL/GenBank/DDBJ databases">
        <authorList>
            <person name="Varghese N."/>
            <person name="Submissions S."/>
        </authorList>
    </citation>
    <scope>NUCLEOTIDE SEQUENCE [LARGE SCALE GENOMIC DNA]</scope>
    <source>
        <strain evidence="5">CGMCC 1.3566</strain>
    </source>
</reference>
<dbReference type="OrthoDB" id="9810906at2"/>
<accession>A0A1I0I8R9</accession>
<evidence type="ECO:0000256" key="2">
    <source>
        <dbReference type="SAM" id="Phobius"/>
    </source>
</evidence>
<dbReference type="AlphaFoldDB" id="A0A1I0I8R9"/>
<proteinExistence type="inferred from homology"/>
<evidence type="ECO:0000256" key="1">
    <source>
        <dbReference type="ARBA" id="ARBA00005662"/>
    </source>
</evidence>
<keyword evidence="2" id="KW-0812">Transmembrane</keyword>
<keyword evidence="2" id="KW-1133">Transmembrane helix</keyword>
<feature type="transmembrane region" description="Helical" evidence="2">
    <location>
        <begin position="6"/>
        <end position="26"/>
    </location>
</feature>
<dbReference type="EMBL" id="FOHJ01000011">
    <property type="protein sequence ID" value="SET93154.1"/>
    <property type="molecule type" value="Genomic_DNA"/>
</dbReference>
<dbReference type="STRING" id="237682.SAMN05421676_11155"/>
<keyword evidence="5" id="KW-1185">Reference proteome</keyword>
<evidence type="ECO:0000259" key="3">
    <source>
        <dbReference type="SMART" id="SM00854"/>
    </source>
</evidence>
<dbReference type="Pfam" id="PF09587">
    <property type="entry name" value="PGA_cap"/>
    <property type="match status" value="1"/>
</dbReference>
<dbReference type="PANTHER" id="PTHR33393:SF13">
    <property type="entry name" value="PGA BIOSYNTHESIS PROTEIN CAPA"/>
    <property type="match status" value="1"/>
</dbReference>
<dbReference type="Gene3D" id="3.60.21.10">
    <property type="match status" value="1"/>
</dbReference>
<evidence type="ECO:0000313" key="5">
    <source>
        <dbReference type="Proteomes" id="UP000199095"/>
    </source>
</evidence>
<name>A0A1I0I8R9_9BACI</name>
<feature type="domain" description="Capsule synthesis protein CapA" evidence="3">
    <location>
        <begin position="64"/>
        <end position="303"/>
    </location>
</feature>
<organism evidence="4 5">
    <name type="scientific">Salinibacillus kushneri</name>
    <dbReference type="NCBI Taxonomy" id="237682"/>
    <lineage>
        <taxon>Bacteria</taxon>
        <taxon>Bacillati</taxon>
        <taxon>Bacillota</taxon>
        <taxon>Bacilli</taxon>
        <taxon>Bacillales</taxon>
        <taxon>Bacillaceae</taxon>
        <taxon>Salinibacillus</taxon>
    </lineage>
</organism>